<protein>
    <submittedName>
        <fullName evidence="4">Glucosaminidase domain-containing protein</fullName>
    </submittedName>
</protein>
<keyword evidence="1 2" id="KW-0732">Signal</keyword>
<evidence type="ECO:0000313" key="4">
    <source>
        <dbReference type="EMBL" id="MBU5486218.1"/>
    </source>
</evidence>
<dbReference type="SMART" id="SM00047">
    <property type="entry name" value="LYZ2"/>
    <property type="match status" value="1"/>
</dbReference>
<dbReference type="Pfam" id="PF13205">
    <property type="entry name" value="Big_5"/>
    <property type="match status" value="1"/>
</dbReference>
<feature type="signal peptide" evidence="2">
    <location>
        <begin position="1"/>
        <end position="24"/>
    </location>
</feature>
<name>A0ABS6ELX4_9CLOT</name>
<evidence type="ECO:0000313" key="5">
    <source>
        <dbReference type="Proteomes" id="UP000726170"/>
    </source>
</evidence>
<proteinExistence type="predicted"/>
<evidence type="ECO:0000259" key="3">
    <source>
        <dbReference type="SMART" id="SM00047"/>
    </source>
</evidence>
<evidence type="ECO:0000256" key="2">
    <source>
        <dbReference type="SAM" id="SignalP"/>
    </source>
</evidence>
<organism evidence="4 5">
    <name type="scientific">Clostridium mobile</name>
    <dbReference type="NCBI Taxonomy" id="2841512"/>
    <lineage>
        <taxon>Bacteria</taxon>
        <taxon>Bacillati</taxon>
        <taxon>Bacillota</taxon>
        <taxon>Clostridia</taxon>
        <taxon>Eubacteriales</taxon>
        <taxon>Clostridiaceae</taxon>
        <taxon>Clostridium</taxon>
    </lineage>
</organism>
<dbReference type="InterPro" id="IPR002901">
    <property type="entry name" value="MGlyc_endo_b_GlcNAc-like_dom"/>
</dbReference>
<feature type="domain" description="Mannosyl-glycoprotein endo-beta-N-acetylglucosamidase-like" evidence="3">
    <location>
        <begin position="333"/>
        <end position="491"/>
    </location>
</feature>
<dbReference type="Pfam" id="PF01832">
    <property type="entry name" value="Glucosaminidase"/>
    <property type="match status" value="1"/>
</dbReference>
<dbReference type="RefSeq" id="WP_216440797.1">
    <property type="nucleotide sequence ID" value="NZ_JAHLQF010000004.1"/>
</dbReference>
<gene>
    <name evidence="4" type="ORF">KQI86_18015</name>
</gene>
<sequence length="497" mass="55917">MKFLKKTALTFFITMTVAAGSVSAAGNFTEISSKSNVATDKKWTITFNSNLNKDTINDENITVTDAKGNKVKASVSMGSTDNTVIVTPKVEGYLPGSTYYVNFGTGIKSLGGKTFSLPKRMKFVTTGKFSDASTYEGIPNIVQAKMEYEPILPNQKQTFHLKSSSSEEVQYKIFASKYVYKFDKYEPYEEITNGYVSAQDGKITTDKLFEAGENGEKYKILIYVKRANKQGAHVDENTDYDNYYIDYLRCVNSVDKSIFTDLDLNFTFNEALDKQNNTKVSVTDEGPTSWMGASANQIKYYMNPLNFTDEYGKYMFLKLNYIDDSITEEDLNGILKGKGVLEGKGKAFLQAAKENNINPAYLVSHALLETASGTSKLATGIEVDGKEGKKKVYNTYGIKAFDDDPNKHGSEYAYEQKWFTVEEAIIGGAKYIAEKYVNNPTVKRDTLYKMRWNPSTPGSYQYATDIGWAYKQVIKIKELMDQCENPTLNFEFPVYKK</sequence>
<reference evidence="4 5" key="1">
    <citation type="submission" date="2021-06" db="EMBL/GenBank/DDBJ databases">
        <authorList>
            <person name="Sun Q."/>
            <person name="Li D."/>
        </authorList>
    </citation>
    <scope>NUCLEOTIDE SEQUENCE [LARGE SCALE GENOMIC DNA]</scope>
    <source>
        <strain evidence="4 5">MSJ-11</strain>
    </source>
</reference>
<comment type="caution">
    <text evidence="4">The sequence shown here is derived from an EMBL/GenBank/DDBJ whole genome shotgun (WGS) entry which is preliminary data.</text>
</comment>
<evidence type="ECO:0000256" key="1">
    <source>
        <dbReference type="ARBA" id="ARBA00022729"/>
    </source>
</evidence>
<dbReference type="InterPro" id="IPR032812">
    <property type="entry name" value="SbsA_Ig"/>
</dbReference>
<keyword evidence="5" id="KW-1185">Reference proteome</keyword>
<feature type="chain" id="PRO_5045718230" evidence="2">
    <location>
        <begin position="25"/>
        <end position="497"/>
    </location>
</feature>
<dbReference type="Proteomes" id="UP000726170">
    <property type="component" value="Unassembled WGS sequence"/>
</dbReference>
<dbReference type="EMBL" id="JAHLQF010000004">
    <property type="protein sequence ID" value="MBU5486218.1"/>
    <property type="molecule type" value="Genomic_DNA"/>
</dbReference>
<accession>A0ABS6ELX4</accession>